<accession>A0A1X7SUG8</accession>
<keyword evidence="3" id="KW-1015">Disulfide bond</keyword>
<feature type="domain" description="Ig-like" evidence="6">
    <location>
        <begin position="291"/>
        <end position="380"/>
    </location>
</feature>
<dbReference type="GO" id="GO:0050839">
    <property type="term" value="F:cell adhesion molecule binding"/>
    <property type="evidence" value="ECO:0007669"/>
    <property type="project" value="TreeGrafter"/>
</dbReference>
<dbReference type="InterPro" id="IPR051275">
    <property type="entry name" value="Cell_adhesion_signaling"/>
</dbReference>
<dbReference type="InParanoid" id="A0A1X7SUG8"/>
<dbReference type="FunCoup" id="A0A1X7SUG8">
    <property type="interactions" value="59"/>
</dbReference>
<dbReference type="SMART" id="SM00409">
    <property type="entry name" value="IG"/>
    <property type="match status" value="4"/>
</dbReference>
<comment type="subcellular location">
    <subcellularLocation>
        <location evidence="1">Membrane</location>
        <topology evidence="1">Single-pass type I membrane protein</topology>
    </subcellularLocation>
</comment>
<dbReference type="GO" id="GO:0005911">
    <property type="term" value="C:cell-cell junction"/>
    <property type="evidence" value="ECO:0007669"/>
    <property type="project" value="TreeGrafter"/>
</dbReference>
<dbReference type="PANTHER" id="PTHR11640:SF158">
    <property type="entry name" value="V-SET AND IMMUNOGLOBULIN DOMAIN-CONTAINING PROTEIN 10-LIKE 2"/>
    <property type="match status" value="1"/>
</dbReference>
<dbReference type="InterPro" id="IPR013098">
    <property type="entry name" value="Ig_I-set"/>
</dbReference>
<name>A0A1X7SUG8_AMPQE</name>
<dbReference type="STRING" id="400682.A0A1X7SUG8"/>
<dbReference type="InterPro" id="IPR003598">
    <property type="entry name" value="Ig_sub2"/>
</dbReference>
<keyword evidence="5" id="KW-0393">Immunoglobulin domain</keyword>
<feature type="domain" description="Ig-like" evidence="6">
    <location>
        <begin position="1"/>
        <end position="76"/>
    </location>
</feature>
<reference evidence="7" key="1">
    <citation type="submission" date="2017-05" db="UniProtKB">
        <authorList>
            <consortium name="EnsemblMetazoa"/>
        </authorList>
    </citation>
    <scope>IDENTIFICATION</scope>
</reference>
<evidence type="ECO:0000256" key="4">
    <source>
        <dbReference type="ARBA" id="ARBA00023180"/>
    </source>
</evidence>
<dbReference type="SMART" id="SM00408">
    <property type="entry name" value="IGc2"/>
    <property type="match status" value="4"/>
</dbReference>
<dbReference type="CDD" id="cd00096">
    <property type="entry name" value="Ig"/>
    <property type="match status" value="2"/>
</dbReference>
<dbReference type="EnsemblMetazoa" id="Aqu2.1.05741_001">
    <property type="protein sequence ID" value="Aqu2.1.05741_001"/>
    <property type="gene ID" value="Aqu2.1.05741"/>
</dbReference>
<evidence type="ECO:0000256" key="2">
    <source>
        <dbReference type="ARBA" id="ARBA00023136"/>
    </source>
</evidence>
<feature type="domain" description="Ig-like" evidence="6">
    <location>
        <begin position="78"/>
        <end position="198"/>
    </location>
</feature>
<dbReference type="Gene3D" id="2.60.40.10">
    <property type="entry name" value="Immunoglobulins"/>
    <property type="match status" value="4"/>
</dbReference>
<dbReference type="PROSITE" id="PS50835">
    <property type="entry name" value="IG_LIKE"/>
    <property type="match status" value="4"/>
</dbReference>
<evidence type="ECO:0000313" key="7">
    <source>
        <dbReference type="EnsemblMetazoa" id="Aqu2.1.05741_001"/>
    </source>
</evidence>
<dbReference type="Pfam" id="PF07679">
    <property type="entry name" value="I-set"/>
    <property type="match status" value="1"/>
</dbReference>
<dbReference type="PANTHER" id="PTHR11640">
    <property type="entry name" value="NEPHRIN"/>
    <property type="match status" value="1"/>
</dbReference>
<evidence type="ECO:0000259" key="6">
    <source>
        <dbReference type="PROSITE" id="PS50835"/>
    </source>
</evidence>
<keyword evidence="4" id="KW-0325">Glycoprotein</keyword>
<dbReference type="OrthoDB" id="10012075at2759"/>
<feature type="domain" description="Ig-like" evidence="6">
    <location>
        <begin position="201"/>
        <end position="288"/>
    </location>
</feature>
<evidence type="ECO:0000256" key="3">
    <source>
        <dbReference type="ARBA" id="ARBA00023157"/>
    </source>
</evidence>
<dbReference type="InterPro" id="IPR013783">
    <property type="entry name" value="Ig-like_fold"/>
</dbReference>
<dbReference type="SUPFAM" id="SSF48726">
    <property type="entry name" value="Immunoglobulin"/>
    <property type="match status" value="4"/>
</dbReference>
<dbReference type="GO" id="GO:0098609">
    <property type="term" value="P:cell-cell adhesion"/>
    <property type="evidence" value="ECO:0007669"/>
    <property type="project" value="TreeGrafter"/>
</dbReference>
<proteinExistence type="predicted"/>
<dbReference type="AlphaFoldDB" id="A0A1X7SUG8"/>
<organism evidence="7">
    <name type="scientific">Amphimedon queenslandica</name>
    <name type="common">Sponge</name>
    <dbReference type="NCBI Taxonomy" id="400682"/>
    <lineage>
        <taxon>Eukaryota</taxon>
        <taxon>Metazoa</taxon>
        <taxon>Porifera</taxon>
        <taxon>Demospongiae</taxon>
        <taxon>Heteroscleromorpha</taxon>
        <taxon>Haplosclerida</taxon>
        <taxon>Niphatidae</taxon>
        <taxon>Amphimedon</taxon>
    </lineage>
</organism>
<dbReference type="InterPro" id="IPR036179">
    <property type="entry name" value="Ig-like_dom_sf"/>
</dbReference>
<dbReference type="InterPro" id="IPR007110">
    <property type="entry name" value="Ig-like_dom"/>
</dbReference>
<dbReference type="InterPro" id="IPR003599">
    <property type="entry name" value="Ig_sub"/>
</dbReference>
<dbReference type="GO" id="GO:0005886">
    <property type="term" value="C:plasma membrane"/>
    <property type="evidence" value="ECO:0007669"/>
    <property type="project" value="TreeGrafter"/>
</dbReference>
<dbReference type="eggNOG" id="KOG2408">
    <property type="taxonomic scope" value="Eukaryota"/>
</dbReference>
<evidence type="ECO:0000256" key="1">
    <source>
        <dbReference type="ARBA" id="ARBA00004479"/>
    </source>
</evidence>
<keyword evidence="2" id="KW-0472">Membrane</keyword>
<sequence>MDQYAHPGDTVTISCMADSYPPPTYQWQVLNTNINIYENIPSATMSSYTTEEIDYDQFGMYRCAVTTPIINERIYSQPALITVSSNSSVTIDPDFIITKNGSDVTFNCLSRGGPNNTFIWLRPSALDSLISNNPSVISLLNSGSPIAVGDIVNQLSNITLSNGPTFTLYSINATEDGGSYSCYVVNAAGVESNTTTLYVIPVITEDPREVFTDVNETVTLSCSADSFPAPNYQWEMMNRTSGYFEPLTGQTSYQLTLHIEYDLYGMYRCVATADGIKENATSTRALVTVNPSGSIMVSVSGATVSGGDNVTFTCTAGGGPGNTFAWRHNANQISDGGRFIIESTSSSTLTVTDVIGADFGTYTCQALNLAGSGTATSGII</sequence>
<dbReference type="Pfam" id="PF13927">
    <property type="entry name" value="Ig_3"/>
    <property type="match status" value="3"/>
</dbReference>
<protein>
    <recommendedName>
        <fullName evidence="6">Ig-like domain-containing protein</fullName>
    </recommendedName>
</protein>
<evidence type="ECO:0000256" key="5">
    <source>
        <dbReference type="ARBA" id="ARBA00023319"/>
    </source>
</evidence>